<evidence type="ECO:0000256" key="9">
    <source>
        <dbReference type="ARBA" id="ARBA00023136"/>
    </source>
</evidence>
<dbReference type="InterPro" id="IPR021050">
    <property type="entry name" value="Cyt_c_oxidase_su4_actinobac"/>
</dbReference>
<keyword evidence="9 13" id="KW-0472">Membrane</keyword>
<evidence type="ECO:0000256" key="1">
    <source>
        <dbReference type="ARBA" id="ARBA00002536"/>
    </source>
</evidence>
<evidence type="ECO:0000256" key="6">
    <source>
        <dbReference type="ARBA" id="ARBA00022692"/>
    </source>
</evidence>
<evidence type="ECO:0000313" key="16">
    <source>
        <dbReference type="Proteomes" id="UP000033457"/>
    </source>
</evidence>
<organism evidence="14 16">
    <name type="scientific">Corynebacterium kutscheri</name>
    <dbReference type="NCBI Taxonomy" id="35755"/>
    <lineage>
        <taxon>Bacteria</taxon>
        <taxon>Bacillati</taxon>
        <taxon>Actinomycetota</taxon>
        <taxon>Actinomycetes</taxon>
        <taxon>Mycobacteriales</taxon>
        <taxon>Corynebacteriaceae</taxon>
        <taxon>Corynebacterium</taxon>
    </lineage>
</organism>
<dbReference type="KEGG" id="cku:UL82_07160"/>
<evidence type="ECO:0000313" key="15">
    <source>
        <dbReference type="EMBL" id="VEH08875.1"/>
    </source>
</evidence>
<sequence>MNATSKIMYSMAVFLALVSAMYFFATMYVQDAGNLFAPDGGSFNFEWAGGVSLILATVLTLMLGGYLQFTEKRIDILPEDWEEAEIQDGAGTLGFFSPSSIWPAAMAGSIAVLGFGIIFLHYWLIAVGAVLLIWTTTMLNLQYGLPKEKH</sequence>
<evidence type="ECO:0000256" key="13">
    <source>
        <dbReference type="SAM" id="Phobius"/>
    </source>
</evidence>
<name>A0A0F6TDG7_9CORY</name>
<comment type="subcellular location">
    <subcellularLocation>
        <location evidence="2">Cell membrane</location>
        <topology evidence="2">Multi-pass membrane protein</topology>
    </subcellularLocation>
</comment>
<dbReference type="EC" id="7.1.1.9" evidence="4"/>
<keyword evidence="7" id="KW-1278">Translocase</keyword>
<reference evidence="14" key="1">
    <citation type="journal article" date="2015" name="Genome Announc.">
        <title>Complete Genome Sequence of Corynebacterium kutscheri DSM 20755, a Corynebacterial Type Strain with Remarkably Low G+C Content of Chromosomal DNA.</title>
        <authorList>
            <person name="Ruckert C."/>
            <person name="Albersmeier A."/>
            <person name="Winkler A."/>
            <person name="Tauch A."/>
        </authorList>
    </citation>
    <scope>NUCLEOTIDE SEQUENCE [LARGE SCALE GENOMIC DNA]</scope>
    <source>
        <strain evidence="14">DSM 20755</strain>
    </source>
</reference>
<reference evidence="15 17" key="2">
    <citation type="submission" date="2018-12" db="EMBL/GenBank/DDBJ databases">
        <authorList>
            <consortium name="Pathogen Informatics"/>
        </authorList>
    </citation>
    <scope>NUCLEOTIDE SEQUENCE [LARGE SCALE GENOMIC DNA]</scope>
    <source>
        <strain evidence="15 17">NCTC949</strain>
    </source>
</reference>
<dbReference type="EMBL" id="CP011312">
    <property type="protein sequence ID" value="AKE41594.1"/>
    <property type="molecule type" value="Genomic_DNA"/>
</dbReference>
<feature type="transmembrane region" description="Helical" evidence="13">
    <location>
        <begin position="47"/>
        <end position="67"/>
    </location>
</feature>
<dbReference type="PIRSF" id="PIRSF017385">
    <property type="entry name" value="CtaF"/>
    <property type="match status" value="1"/>
</dbReference>
<evidence type="ECO:0000256" key="3">
    <source>
        <dbReference type="ARBA" id="ARBA00006870"/>
    </source>
</evidence>
<dbReference type="Proteomes" id="UP000033457">
    <property type="component" value="Chromosome"/>
</dbReference>
<comment type="similarity">
    <text evidence="3">Belongs to the cytochrome c oxidase bacterial subunit CtaF family.</text>
</comment>
<dbReference type="RefSeq" id="WP_046439951.1">
    <property type="nucleotide sequence ID" value="NZ_CP011312.1"/>
</dbReference>
<keyword evidence="6 13" id="KW-0812">Transmembrane</keyword>
<comment type="catalytic activity">
    <reaction evidence="12">
        <text>4 Fe(II)-[cytochrome c] + O2 + 8 H(+)(in) = 4 Fe(III)-[cytochrome c] + 2 H2O + 4 H(+)(out)</text>
        <dbReference type="Rhea" id="RHEA:11436"/>
        <dbReference type="Rhea" id="RHEA-COMP:10350"/>
        <dbReference type="Rhea" id="RHEA-COMP:14399"/>
        <dbReference type="ChEBI" id="CHEBI:15377"/>
        <dbReference type="ChEBI" id="CHEBI:15378"/>
        <dbReference type="ChEBI" id="CHEBI:15379"/>
        <dbReference type="ChEBI" id="CHEBI:29033"/>
        <dbReference type="ChEBI" id="CHEBI:29034"/>
        <dbReference type="EC" id="7.1.1.9"/>
    </reaction>
</comment>
<dbReference type="Pfam" id="PF12270">
    <property type="entry name" value="Cyt_c_ox_IV"/>
    <property type="match status" value="1"/>
</dbReference>
<evidence type="ECO:0000256" key="7">
    <source>
        <dbReference type="ARBA" id="ARBA00022967"/>
    </source>
</evidence>
<dbReference type="HOGENOM" id="CLU_145919_0_0_11"/>
<evidence type="ECO:0000256" key="2">
    <source>
        <dbReference type="ARBA" id="ARBA00004651"/>
    </source>
</evidence>
<dbReference type="OrthoDB" id="5244617at2"/>
<keyword evidence="14" id="KW-0560">Oxidoreductase</keyword>
<feature type="transmembrane region" description="Helical" evidence="13">
    <location>
        <begin position="110"/>
        <end position="134"/>
    </location>
</feature>
<keyword evidence="5" id="KW-1003">Cell membrane</keyword>
<dbReference type="Proteomes" id="UP000271380">
    <property type="component" value="Chromosome"/>
</dbReference>
<evidence type="ECO:0000313" key="14">
    <source>
        <dbReference type="EMBL" id="AKE41594.1"/>
    </source>
</evidence>
<protein>
    <recommendedName>
        <fullName evidence="4">cytochrome-c oxidase</fullName>
        <ecNumber evidence="4">7.1.1.9</ecNumber>
    </recommendedName>
    <alternativeName>
        <fullName evidence="11">Cytochrome aa3 subunit 4</fullName>
    </alternativeName>
    <alternativeName>
        <fullName evidence="10">Cytochrome c oxidase polypeptide IV</fullName>
    </alternativeName>
</protein>
<dbReference type="GO" id="GO:0005886">
    <property type="term" value="C:plasma membrane"/>
    <property type="evidence" value="ECO:0007669"/>
    <property type="project" value="UniProtKB-SubCell"/>
</dbReference>
<gene>
    <name evidence="14" type="primary">ctaF</name>
    <name evidence="15" type="ORF">NCTC949_02000</name>
    <name evidence="14" type="ORF">UL82_07160</name>
</gene>
<evidence type="ECO:0000256" key="11">
    <source>
        <dbReference type="ARBA" id="ARBA00031401"/>
    </source>
</evidence>
<keyword evidence="8 13" id="KW-1133">Transmembrane helix</keyword>
<comment type="function">
    <text evidence="1">Part of cytochrome c oxidase, its function is unknown.</text>
</comment>
<evidence type="ECO:0000313" key="17">
    <source>
        <dbReference type="Proteomes" id="UP000271380"/>
    </source>
</evidence>
<accession>A0A0F6TDG7</accession>
<dbReference type="GO" id="GO:0022900">
    <property type="term" value="P:electron transport chain"/>
    <property type="evidence" value="ECO:0007669"/>
    <property type="project" value="InterPro"/>
</dbReference>
<evidence type="ECO:0000256" key="8">
    <source>
        <dbReference type="ARBA" id="ARBA00022989"/>
    </source>
</evidence>
<dbReference type="AlphaFoldDB" id="A0A0F6TDG7"/>
<evidence type="ECO:0000256" key="10">
    <source>
        <dbReference type="ARBA" id="ARBA00031366"/>
    </source>
</evidence>
<keyword evidence="16" id="KW-1185">Reference proteome</keyword>
<dbReference type="STRING" id="35755.UL82_07160"/>
<evidence type="ECO:0000256" key="12">
    <source>
        <dbReference type="ARBA" id="ARBA00047816"/>
    </source>
</evidence>
<feature type="transmembrane region" description="Helical" evidence="13">
    <location>
        <begin position="7"/>
        <end position="27"/>
    </location>
</feature>
<proteinExistence type="inferred from homology"/>
<dbReference type="GO" id="GO:0004129">
    <property type="term" value="F:cytochrome-c oxidase activity"/>
    <property type="evidence" value="ECO:0007669"/>
    <property type="project" value="UniProtKB-EC"/>
</dbReference>
<dbReference type="EMBL" id="LR134377">
    <property type="protein sequence ID" value="VEH08875.1"/>
    <property type="molecule type" value="Genomic_DNA"/>
</dbReference>
<dbReference type="GO" id="GO:0016491">
    <property type="term" value="F:oxidoreductase activity"/>
    <property type="evidence" value="ECO:0007669"/>
    <property type="project" value="UniProtKB-KW"/>
</dbReference>
<evidence type="ECO:0000256" key="4">
    <source>
        <dbReference type="ARBA" id="ARBA00012949"/>
    </source>
</evidence>
<evidence type="ECO:0000256" key="5">
    <source>
        <dbReference type="ARBA" id="ARBA00022475"/>
    </source>
</evidence>